<keyword evidence="2" id="KW-0813">Transport</keyword>
<name>A0A1F5N8I3_9BACT</name>
<dbReference type="GO" id="GO:0055052">
    <property type="term" value="C:ATP-binding cassette (ABC) transporter complex, substrate-binding subunit-containing"/>
    <property type="evidence" value="ECO:0007669"/>
    <property type="project" value="TreeGrafter"/>
</dbReference>
<dbReference type="GO" id="GO:0015768">
    <property type="term" value="P:maltose transport"/>
    <property type="evidence" value="ECO:0007669"/>
    <property type="project" value="TreeGrafter"/>
</dbReference>
<keyword evidence="4" id="KW-0812">Transmembrane</keyword>
<dbReference type="Pfam" id="PF01547">
    <property type="entry name" value="SBP_bac_1"/>
    <property type="match status" value="1"/>
</dbReference>
<evidence type="ECO:0008006" key="7">
    <source>
        <dbReference type="Google" id="ProtNLM"/>
    </source>
</evidence>
<keyword evidence="4" id="KW-0472">Membrane</keyword>
<gene>
    <name evidence="5" type="ORF">A2717_00525</name>
</gene>
<dbReference type="EMBL" id="MFEH01000003">
    <property type="protein sequence ID" value="OGE74001.1"/>
    <property type="molecule type" value="Genomic_DNA"/>
</dbReference>
<evidence type="ECO:0000256" key="2">
    <source>
        <dbReference type="ARBA" id="ARBA00022448"/>
    </source>
</evidence>
<evidence type="ECO:0000256" key="4">
    <source>
        <dbReference type="SAM" id="Phobius"/>
    </source>
</evidence>
<dbReference type="Gene3D" id="3.40.190.10">
    <property type="entry name" value="Periplasmic binding protein-like II"/>
    <property type="match status" value="1"/>
</dbReference>
<evidence type="ECO:0000313" key="5">
    <source>
        <dbReference type="EMBL" id="OGE74001.1"/>
    </source>
</evidence>
<evidence type="ECO:0000313" key="6">
    <source>
        <dbReference type="Proteomes" id="UP000177610"/>
    </source>
</evidence>
<comment type="caution">
    <text evidence="5">The sequence shown here is derived from an EMBL/GenBank/DDBJ whole genome shotgun (WGS) entry which is preliminary data.</text>
</comment>
<dbReference type="AlphaFoldDB" id="A0A1F5N8I3"/>
<dbReference type="Proteomes" id="UP000177610">
    <property type="component" value="Unassembled WGS sequence"/>
</dbReference>
<protein>
    <recommendedName>
        <fullName evidence="7">ABC transporter substrate-binding protein</fullName>
    </recommendedName>
</protein>
<dbReference type="PANTHER" id="PTHR30061">
    <property type="entry name" value="MALTOSE-BINDING PERIPLASMIC PROTEIN"/>
    <property type="match status" value="1"/>
</dbReference>
<dbReference type="STRING" id="1817821.A2717_00525"/>
<keyword evidence="3" id="KW-0732">Signal</keyword>
<evidence type="ECO:0000256" key="3">
    <source>
        <dbReference type="ARBA" id="ARBA00022729"/>
    </source>
</evidence>
<dbReference type="PANTHER" id="PTHR30061:SF50">
    <property type="entry name" value="MALTOSE_MALTODEXTRIN-BINDING PERIPLASMIC PROTEIN"/>
    <property type="match status" value="1"/>
</dbReference>
<keyword evidence="4" id="KW-1133">Transmembrane helix</keyword>
<reference evidence="5 6" key="1">
    <citation type="journal article" date="2016" name="Nat. Commun.">
        <title>Thousands of microbial genomes shed light on interconnected biogeochemical processes in an aquifer system.</title>
        <authorList>
            <person name="Anantharaman K."/>
            <person name="Brown C.T."/>
            <person name="Hug L.A."/>
            <person name="Sharon I."/>
            <person name="Castelle C.J."/>
            <person name="Probst A.J."/>
            <person name="Thomas B.C."/>
            <person name="Singh A."/>
            <person name="Wilkins M.J."/>
            <person name="Karaoz U."/>
            <person name="Brodie E.L."/>
            <person name="Williams K.H."/>
            <person name="Hubbard S.S."/>
            <person name="Banfield J.F."/>
        </authorList>
    </citation>
    <scope>NUCLEOTIDE SEQUENCE [LARGE SCALE GENOMIC DNA]</scope>
</reference>
<organism evidence="5 6">
    <name type="scientific">Candidatus Doudnabacteria bacterium RIFCSPHIGHO2_01_FULL_41_86</name>
    <dbReference type="NCBI Taxonomy" id="1817821"/>
    <lineage>
        <taxon>Bacteria</taxon>
        <taxon>Candidatus Doudnaibacteriota</taxon>
    </lineage>
</organism>
<evidence type="ECO:0000256" key="1">
    <source>
        <dbReference type="ARBA" id="ARBA00008520"/>
    </source>
</evidence>
<dbReference type="GO" id="GO:0042956">
    <property type="term" value="P:maltodextrin transmembrane transport"/>
    <property type="evidence" value="ECO:0007669"/>
    <property type="project" value="TreeGrafter"/>
</dbReference>
<comment type="similarity">
    <text evidence="1">Belongs to the bacterial solute-binding protein 1 family.</text>
</comment>
<dbReference type="GO" id="GO:1901982">
    <property type="term" value="F:maltose binding"/>
    <property type="evidence" value="ECO:0007669"/>
    <property type="project" value="TreeGrafter"/>
</dbReference>
<accession>A0A1F5N8I3</accession>
<proteinExistence type="inferred from homology"/>
<feature type="transmembrane region" description="Helical" evidence="4">
    <location>
        <begin position="5"/>
        <end position="26"/>
    </location>
</feature>
<dbReference type="InterPro" id="IPR006059">
    <property type="entry name" value="SBP"/>
</dbReference>
<sequence length="432" mass="48187">MDRKYILIGGIGVLLLILIIVAVFAFSGDSKNNQPTNENIELIWWKPFEDSQNVQELINNYQQLHGNVQIKYVKKDSAEYENELLKAIATGNAPDIFSIHNDWLPAYESIIAPAPESLISPKAYKDNFADVAYNDFVKGNRIYGVPLSIDALALFYNKDILGSAGLLPPTTWPELVNMVPKLTQVSKTGVFAQSGVALGTSENVNRGVDILTLMMLQNGTKFYSDDFTSAEFDQSQEDFNPGVYALTLYTQFANPSKQSYSWNVRNDQSVDAFTQGKLAMMLAYQYLQPLIKAKAPNLGWDTAPVPQISPEVLKVNFANYWGEAVTSASKNQAAAWDFLNFITSKEELEKYYAKHKVPASRKDILPQQQGDADIGVFAEAIFTAKSVYKKDARIYEGVFKTMIDSVVLNGVPIDDALRNAAEQINLNLRKNE</sequence>
<dbReference type="SUPFAM" id="SSF53850">
    <property type="entry name" value="Periplasmic binding protein-like II"/>
    <property type="match status" value="1"/>
</dbReference>